<comment type="caution">
    <text evidence="2">The sequence shown here is derived from an EMBL/GenBank/DDBJ whole genome shotgun (WGS) entry which is preliminary data.</text>
</comment>
<dbReference type="Proteomes" id="UP000487350">
    <property type="component" value="Unassembled WGS sequence"/>
</dbReference>
<feature type="region of interest" description="Disordered" evidence="1">
    <location>
        <begin position="1"/>
        <end position="28"/>
    </location>
</feature>
<organism evidence="2 3">
    <name type="scientific">Caenimonas koreensis DSM 17982</name>
    <dbReference type="NCBI Taxonomy" id="1121255"/>
    <lineage>
        <taxon>Bacteria</taxon>
        <taxon>Pseudomonadati</taxon>
        <taxon>Pseudomonadota</taxon>
        <taxon>Betaproteobacteria</taxon>
        <taxon>Burkholderiales</taxon>
        <taxon>Comamonadaceae</taxon>
        <taxon>Caenimonas</taxon>
    </lineage>
</organism>
<keyword evidence="3" id="KW-1185">Reference proteome</keyword>
<sequence length="64" mass="6679">MIELANAPTDGRTSQRPLQDDGKATGFFDAHRTRGGHAWPFLSSYAAKSAANDAAPKSPCSSGS</sequence>
<dbReference type="OrthoDB" id="8911764at2"/>
<dbReference type="EMBL" id="WJBU01000021">
    <property type="protein sequence ID" value="MRD49260.1"/>
    <property type="molecule type" value="Genomic_DNA"/>
</dbReference>
<evidence type="ECO:0000256" key="1">
    <source>
        <dbReference type="SAM" id="MobiDB-lite"/>
    </source>
</evidence>
<gene>
    <name evidence="2" type="ORF">GHT07_18450</name>
</gene>
<evidence type="ECO:0000313" key="2">
    <source>
        <dbReference type="EMBL" id="MRD49260.1"/>
    </source>
</evidence>
<name>A0A844AXJ2_9BURK</name>
<evidence type="ECO:0000313" key="3">
    <source>
        <dbReference type="Proteomes" id="UP000487350"/>
    </source>
</evidence>
<proteinExistence type="predicted"/>
<protein>
    <submittedName>
        <fullName evidence="2">Uncharacterized protein</fullName>
    </submittedName>
</protein>
<dbReference type="RefSeq" id="WP_153586565.1">
    <property type="nucleotide sequence ID" value="NZ_WJBU01000021.1"/>
</dbReference>
<dbReference type="AlphaFoldDB" id="A0A844AXJ2"/>
<accession>A0A844AXJ2</accession>
<reference evidence="2 3" key="1">
    <citation type="submission" date="2019-11" db="EMBL/GenBank/DDBJ databases">
        <title>Caenimonas koreensis gen. nov., sp. nov., isolated from activated sludge.</title>
        <authorList>
            <person name="Seung H.R."/>
        </authorList>
    </citation>
    <scope>NUCLEOTIDE SEQUENCE [LARGE SCALE GENOMIC DNA]</scope>
    <source>
        <strain evidence="2 3">EMB320</strain>
    </source>
</reference>